<dbReference type="InterPro" id="IPR036249">
    <property type="entry name" value="Thioredoxin-like_sf"/>
</dbReference>
<dbReference type="PANTHER" id="PTHR44750">
    <property type="entry name" value="GLUTATHIONE S-TRANSFERASE T1-RELATED"/>
    <property type="match status" value="1"/>
</dbReference>
<protein>
    <recommendedName>
        <fullName evidence="2">GST N-terminal domain-containing protein</fullName>
    </recommendedName>
</protein>
<dbReference type="SUPFAM" id="SSF52833">
    <property type="entry name" value="Thioredoxin-like"/>
    <property type="match status" value="1"/>
</dbReference>
<dbReference type="Proteomes" id="UP000222542">
    <property type="component" value="Unassembled WGS sequence"/>
</dbReference>
<comment type="caution">
    <text evidence="3">The sequence shown here is derived from an EMBL/GenBank/DDBJ whole genome shotgun (WGS) entry which is preliminary data.</text>
</comment>
<sequence length="110" mass="12556">MPKKHGMTCINFYHLLLDELPLSPEFKEVNPMKQVPAIMNERFKLSESHAILKYLACAFPGVADHWRTRKKHVGGSTEDAREGEDARVIEERRPSSKVQSSRGHVSDQVE</sequence>
<reference evidence="3 4" key="1">
    <citation type="journal article" date="2014" name="Nat. Genet.">
        <title>Genome sequence of the hot pepper provides insights into the evolution of pungency in Capsicum species.</title>
        <authorList>
            <person name="Kim S."/>
            <person name="Park M."/>
            <person name="Yeom S.I."/>
            <person name="Kim Y.M."/>
            <person name="Lee J.M."/>
            <person name="Lee H.A."/>
            <person name="Seo E."/>
            <person name="Choi J."/>
            <person name="Cheong K."/>
            <person name="Kim K.T."/>
            <person name="Jung K."/>
            <person name="Lee G.W."/>
            <person name="Oh S.K."/>
            <person name="Bae C."/>
            <person name="Kim S.B."/>
            <person name="Lee H.Y."/>
            <person name="Kim S.Y."/>
            <person name="Kim M.S."/>
            <person name="Kang B.C."/>
            <person name="Jo Y.D."/>
            <person name="Yang H.B."/>
            <person name="Jeong H.J."/>
            <person name="Kang W.H."/>
            <person name="Kwon J.K."/>
            <person name="Shin C."/>
            <person name="Lim J.Y."/>
            <person name="Park J.H."/>
            <person name="Huh J.H."/>
            <person name="Kim J.S."/>
            <person name="Kim B.D."/>
            <person name="Cohen O."/>
            <person name="Paran I."/>
            <person name="Suh M.C."/>
            <person name="Lee S.B."/>
            <person name="Kim Y.K."/>
            <person name="Shin Y."/>
            <person name="Noh S.J."/>
            <person name="Park J."/>
            <person name="Seo Y.S."/>
            <person name="Kwon S.Y."/>
            <person name="Kim H.A."/>
            <person name="Park J.M."/>
            <person name="Kim H.J."/>
            <person name="Choi S.B."/>
            <person name="Bosland P.W."/>
            <person name="Reeves G."/>
            <person name="Jo S.H."/>
            <person name="Lee B.W."/>
            <person name="Cho H.T."/>
            <person name="Choi H.S."/>
            <person name="Lee M.S."/>
            <person name="Yu Y."/>
            <person name="Do Choi Y."/>
            <person name="Park B.S."/>
            <person name="van Deynze A."/>
            <person name="Ashrafi H."/>
            <person name="Hill T."/>
            <person name="Kim W.T."/>
            <person name="Pai H.S."/>
            <person name="Ahn H.K."/>
            <person name="Yeam I."/>
            <person name="Giovannoni J.J."/>
            <person name="Rose J.K."/>
            <person name="Sorensen I."/>
            <person name="Lee S.J."/>
            <person name="Kim R.W."/>
            <person name="Choi I.Y."/>
            <person name="Choi B.S."/>
            <person name="Lim J.S."/>
            <person name="Lee Y.H."/>
            <person name="Choi D."/>
        </authorList>
    </citation>
    <scope>NUCLEOTIDE SEQUENCE [LARGE SCALE GENOMIC DNA]</scope>
    <source>
        <strain evidence="4">cv. CM334</strain>
    </source>
</reference>
<evidence type="ECO:0000313" key="4">
    <source>
        <dbReference type="Proteomes" id="UP000222542"/>
    </source>
</evidence>
<evidence type="ECO:0000313" key="3">
    <source>
        <dbReference type="EMBL" id="PHT86861.1"/>
    </source>
</evidence>
<evidence type="ECO:0000256" key="1">
    <source>
        <dbReference type="SAM" id="MobiDB-lite"/>
    </source>
</evidence>
<reference evidence="3 4" key="2">
    <citation type="journal article" date="2017" name="Genome Biol.">
        <title>New reference genome sequences of hot pepper reveal the massive evolution of plant disease-resistance genes by retroduplication.</title>
        <authorList>
            <person name="Kim S."/>
            <person name="Park J."/>
            <person name="Yeom S.I."/>
            <person name="Kim Y.M."/>
            <person name="Seo E."/>
            <person name="Kim K.T."/>
            <person name="Kim M.S."/>
            <person name="Lee J.M."/>
            <person name="Cheong K."/>
            <person name="Shin H.S."/>
            <person name="Kim S.B."/>
            <person name="Han K."/>
            <person name="Lee J."/>
            <person name="Park M."/>
            <person name="Lee H.A."/>
            <person name="Lee H.Y."/>
            <person name="Lee Y."/>
            <person name="Oh S."/>
            <person name="Lee J.H."/>
            <person name="Choi E."/>
            <person name="Choi E."/>
            <person name="Lee S.E."/>
            <person name="Jeon J."/>
            <person name="Kim H."/>
            <person name="Choi G."/>
            <person name="Song H."/>
            <person name="Lee J."/>
            <person name="Lee S.C."/>
            <person name="Kwon J.K."/>
            <person name="Lee H.Y."/>
            <person name="Koo N."/>
            <person name="Hong Y."/>
            <person name="Kim R.W."/>
            <person name="Kang W.H."/>
            <person name="Huh J.H."/>
            <person name="Kang B.C."/>
            <person name="Yang T.J."/>
            <person name="Lee Y.H."/>
            <person name="Bennetzen J.L."/>
            <person name="Choi D."/>
        </authorList>
    </citation>
    <scope>NUCLEOTIDE SEQUENCE [LARGE SCALE GENOMIC DNA]</scope>
    <source>
        <strain evidence="4">cv. CM334</strain>
    </source>
</reference>
<dbReference type="Gene3D" id="3.40.30.10">
    <property type="entry name" value="Glutaredoxin"/>
    <property type="match status" value="1"/>
</dbReference>
<dbReference type="STRING" id="4072.A0A2G2ZY34"/>
<dbReference type="PANTHER" id="PTHR44750:SF7">
    <property type="entry name" value="GLUTATHIONE S-TRANSFERASE T1-LIKE ISOFORM X1"/>
    <property type="match status" value="1"/>
</dbReference>
<dbReference type="InterPro" id="IPR004045">
    <property type="entry name" value="Glutathione_S-Trfase_N"/>
</dbReference>
<dbReference type="Pfam" id="PF02798">
    <property type="entry name" value="GST_N"/>
    <property type="match status" value="1"/>
</dbReference>
<organism evidence="3 4">
    <name type="scientific">Capsicum annuum</name>
    <name type="common">Capsicum pepper</name>
    <dbReference type="NCBI Taxonomy" id="4072"/>
    <lineage>
        <taxon>Eukaryota</taxon>
        <taxon>Viridiplantae</taxon>
        <taxon>Streptophyta</taxon>
        <taxon>Embryophyta</taxon>
        <taxon>Tracheophyta</taxon>
        <taxon>Spermatophyta</taxon>
        <taxon>Magnoliopsida</taxon>
        <taxon>eudicotyledons</taxon>
        <taxon>Gunneridae</taxon>
        <taxon>Pentapetalae</taxon>
        <taxon>asterids</taxon>
        <taxon>lamiids</taxon>
        <taxon>Solanales</taxon>
        <taxon>Solanaceae</taxon>
        <taxon>Solanoideae</taxon>
        <taxon>Capsiceae</taxon>
        <taxon>Capsicum</taxon>
    </lineage>
</organism>
<dbReference type="AlphaFoldDB" id="A0A2G2ZY34"/>
<gene>
    <name evidence="3" type="ORF">T459_08967</name>
</gene>
<name>A0A2G2ZY34_CAPAN</name>
<dbReference type="InterPro" id="IPR043377">
    <property type="entry name" value="GSTT1/2/3"/>
</dbReference>
<dbReference type="Gramene" id="PHT86861">
    <property type="protein sequence ID" value="PHT86861"/>
    <property type="gene ID" value="T459_08967"/>
</dbReference>
<dbReference type="EMBL" id="AYRZ02000003">
    <property type="protein sequence ID" value="PHT86861.1"/>
    <property type="molecule type" value="Genomic_DNA"/>
</dbReference>
<proteinExistence type="predicted"/>
<feature type="domain" description="GST N-terminal" evidence="2">
    <location>
        <begin position="1"/>
        <end position="63"/>
    </location>
</feature>
<evidence type="ECO:0000259" key="2">
    <source>
        <dbReference type="PROSITE" id="PS50404"/>
    </source>
</evidence>
<dbReference type="PROSITE" id="PS50404">
    <property type="entry name" value="GST_NTER"/>
    <property type="match status" value="1"/>
</dbReference>
<accession>A0A2G2ZY34</accession>
<feature type="region of interest" description="Disordered" evidence="1">
    <location>
        <begin position="70"/>
        <end position="110"/>
    </location>
</feature>
<feature type="compositionally biased region" description="Basic and acidic residues" evidence="1">
    <location>
        <begin position="78"/>
        <end position="94"/>
    </location>
</feature>
<keyword evidence="4" id="KW-1185">Reference proteome</keyword>